<dbReference type="PRINTS" id="PR01036">
    <property type="entry name" value="TCRTETB"/>
</dbReference>
<keyword evidence="3 8" id="KW-0813">Transport</keyword>
<keyword evidence="6 8" id="KW-1133">Transmembrane helix</keyword>
<gene>
    <name evidence="10" type="ORF">AN963_15605</name>
</gene>
<evidence type="ECO:0000256" key="5">
    <source>
        <dbReference type="ARBA" id="ARBA00022692"/>
    </source>
</evidence>
<feature type="transmembrane region" description="Helical" evidence="8">
    <location>
        <begin position="75"/>
        <end position="94"/>
    </location>
</feature>
<evidence type="ECO:0000313" key="11">
    <source>
        <dbReference type="Proteomes" id="UP000051063"/>
    </source>
</evidence>
<feature type="transmembrane region" description="Helical" evidence="8">
    <location>
        <begin position="344"/>
        <end position="363"/>
    </location>
</feature>
<protein>
    <recommendedName>
        <fullName evidence="8">Bcr/CflA family efflux transporter</fullName>
    </recommendedName>
</protein>
<dbReference type="InterPro" id="IPR020846">
    <property type="entry name" value="MFS_dom"/>
</dbReference>
<keyword evidence="5 8" id="KW-0812">Transmembrane</keyword>
<feature type="transmembrane region" description="Helical" evidence="8">
    <location>
        <begin position="305"/>
        <end position="332"/>
    </location>
</feature>
<comment type="caution">
    <text evidence="8">Lacks conserved residue(s) required for the propagation of feature annotation.</text>
</comment>
<dbReference type="InterPro" id="IPR036259">
    <property type="entry name" value="MFS_trans_sf"/>
</dbReference>
<comment type="subcellular location">
    <subcellularLocation>
        <location evidence="1 8">Cell membrane</location>
        <topology evidence="1 8">Multi-pass membrane protein</topology>
    </subcellularLocation>
</comment>
<dbReference type="PANTHER" id="PTHR23502:SF137">
    <property type="entry name" value="MAJOR FACILITATOR SUPERFAMILY (MFS) TRANSPORTER-RELATED"/>
    <property type="match status" value="1"/>
</dbReference>
<comment type="caution">
    <text evidence="10">The sequence shown here is derived from an EMBL/GenBank/DDBJ whole genome shotgun (WGS) entry which is preliminary data.</text>
</comment>
<dbReference type="SUPFAM" id="SSF103473">
    <property type="entry name" value="MFS general substrate transporter"/>
    <property type="match status" value="1"/>
</dbReference>
<dbReference type="Proteomes" id="UP000051063">
    <property type="component" value="Unassembled WGS sequence"/>
</dbReference>
<feature type="transmembrane region" description="Helical" evidence="8">
    <location>
        <begin position="243"/>
        <end position="263"/>
    </location>
</feature>
<evidence type="ECO:0000256" key="8">
    <source>
        <dbReference type="RuleBase" id="RU365088"/>
    </source>
</evidence>
<evidence type="ECO:0000259" key="9">
    <source>
        <dbReference type="PROSITE" id="PS50850"/>
    </source>
</evidence>
<evidence type="ECO:0000256" key="1">
    <source>
        <dbReference type="ARBA" id="ARBA00004651"/>
    </source>
</evidence>
<dbReference type="Gene3D" id="1.20.1720.10">
    <property type="entry name" value="Multidrug resistance protein D"/>
    <property type="match status" value="1"/>
</dbReference>
<name>A0ABR5N702_BRECH</name>
<feature type="transmembrane region" description="Helical" evidence="8">
    <location>
        <begin position="44"/>
        <end position="63"/>
    </location>
</feature>
<accession>A0ABR5N702</accession>
<feature type="transmembrane region" description="Helical" evidence="8">
    <location>
        <begin position="275"/>
        <end position="299"/>
    </location>
</feature>
<sequence length="391" mass="42257">MERKISTPSLLLLVILVGFPQISETIYTPSLPDIADHLHASSNAIQLTLSIYFLGFAFGVFCWGRLSDSIGRRPALLWGILIYGLGSLGCYLSDSAEWLLVSRFIQAFGASTGSVVTQTILRESIAGNKRHAVFAQISAALAFTPAIGPLLGGWVDQSLGFRAVFFTLIVMSIAIFIYTLVSLPETRVATPTKINTLSVARRLATDSRVWAFGFLIGTTNGILFSYYAEAPFIFIEFFQMGPGMYGFLGILVALSSIFGAMLSKRLLARFPAERIIFIGSAVTTLGAVFLTGLALYGMSPSVQSLLFMVASIFILLLGIGMAIPNCLSLALIHYSDVLGTAGAFFGLGYYVVVSLITSGMSYLHNDSLVTMPMYFLLLAICMVLVSKRIAS</sequence>
<feature type="transmembrane region" description="Helical" evidence="8">
    <location>
        <begin position="369"/>
        <end position="386"/>
    </location>
</feature>
<evidence type="ECO:0000256" key="3">
    <source>
        <dbReference type="ARBA" id="ARBA00022448"/>
    </source>
</evidence>
<keyword evidence="11" id="KW-1185">Reference proteome</keyword>
<dbReference type="InterPro" id="IPR011701">
    <property type="entry name" value="MFS"/>
</dbReference>
<keyword evidence="4 8" id="KW-1003">Cell membrane</keyword>
<comment type="similarity">
    <text evidence="2 8">Belongs to the major facilitator superfamily. Bcr/CmlA family.</text>
</comment>
<organism evidence="10 11">
    <name type="scientific">Brevibacillus choshinensis</name>
    <dbReference type="NCBI Taxonomy" id="54911"/>
    <lineage>
        <taxon>Bacteria</taxon>
        <taxon>Bacillati</taxon>
        <taxon>Bacillota</taxon>
        <taxon>Bacilli</taxon>
        <taxon>Bacillales</taxon>
        <taxon>Paenibacillaceae</taxon>
        <taxon>Brevibacillus</taxon>
    </lineage>
</organism>
<dbReference type="CDD" id="cd17320">
    <property type="entry name" value="MFS_MdfA_MDR_like"/>
    <property type="match status" value="1"/>
</dbReference>
<dbReference type="RefSeq" id="WP_055745465.1">
    <property type="nucleotide sequence ID" value="NZ_LJJB01000010.1"/>
</dbReference>
<feature type="transmembrane region" description="Helical" evidence="8">
    <location>
        <begin position="100"/>
        <end position="121"/>
    </location>
</feature>
<evidence type="ECO:0000256" key="6">
    <source>
        <dbReference type="ARBA" id="ARBA00022989"/>
    </source>
</evidence>
<evidence type="ECO:0000256" key="7">
    <source>
        <dbReference type="ARBA" id="ARBA00023136"/>
    </source>
</evidence>
<dbReference type="PROSITE" id="PS50850">
    <property type="entry name" value="MFS"/>
    <property type="match status" value="1"/>
</dbReference>
<dbReference type="NCBIfam" id="TIGR00710">
    <property type="entry name" value="efflux_Bcr_CflA"/>
    <property type="match status" value="1"/>
</dbReference>
<feature type="domain" description="Major facilitator superfamily (MFS) profile" evidence="9">
    <location>
        <begin position="9"/>
        <end position="391"/>
    </location>
</feature>
<evidence type="ECO:0000256" key="2">
    <source>
        <dbReference type="ARBA" id="ARBA00006236"/>
    </source>
</evidence>
<feature type="transmembrane region" description="Helical" evidence="8">
    <location>
        <begin position="209"/>
        <end position="228"/>
    </location>
</feature>
<dbReference type="Pfam" id="PF07690">
    <property type="entry name" value="MFS_1"/>
    <property type="match status" value="1"/>
</dbReference>
<keyword evidence="7 8" id="KW-0472">Membrane</keyword>
<dbReference type="EMBL" id="LJJB01000010">
    <property type="protein sequence ID" value="KQL46380.1"/>
    <property type="molecule type" value="Genomic_DNA"/>
</dbReference>
<feature type="transmembrane region" description="Helical" evidence="8">
    <location>
        <begin position="133"/>
        <end position="155"/>
    </location>
</feature>
<evidence type="ECO:0000256" key="4">
    <source>
        <dbReference type="ARBA" id="ARBA00022475"/>
    </source>
</evidence>
<evidence type="ECO:0000313" key="10">
    <source>
        <dbReference type="EMBL" id="KQL46380.1"/>
    </source>
</evidence>
<dbReference type="PANTHER" id="PTHR23502">
    <property type="entry name" value="MAJOR FACILITATOR SUPERFAMILY"/>
    <property type="match status" value="1"/>
</dbReference>
<feature type="transmembrane region" description="Helical" evidence="8">
    <location>
        <begin position="161"/>
        <end position="181"/>
    </location>
</feature>
<dbReference type="InterPro" id="IPR004812">
    <property type="entry name" value="Efflux_drug-R_Bcr/CmlA"/>
</dbReference>
<proteinExistence type="inferred from homology"/>
<reference evidence="10 11" key="1">
    <citation type="submission" date="2015-09" db="EMBL/GenBank/DDBJ databases">
        <title>Genome sequencing project for genomic taxonomy and phylogenomics of Bacillus-like bacteria.</title>
        <authorList>
            <person name="Liu B."/>
            <person name="Wang J."/>
            <person name="Zhu Y."/>
            <person name="Liu G."/>
            <person name="Chen Q."/>
            <person name="Chen Z."/>
            <person name="Lan J."/>
            <person name="Che J."/>
            <person name="Ge C."/>
            <person name="Shi H."/>
            <person name="Pan Z."/>
            <person name="Liu X."/>
        </authorList>
    </citation>
    <scope>NUCLEOTIDE SEQUENCE [LARGE SCALE GENOMIC DNA]</scope>
    <source>
        <strain evidence="10 11">DSM 8552</strain>
    </source>
</reference>